<evidence type="ECO:0008006" key="3">
    <source>
        <dbReference type="Google" id="ProtNLM"/>
    </source>
</evidence>
<evidence type="ECO:0000313" key="1">
    <source>
        <dbReference type="EMBL" id="RCK79721.1"/>
    </source>
</evidence>
<dbReference type="EMBL" id="QOQW01000011">
    <property type="protein sequence ID" value="RCK79721.1"/>
    <property type="molecule type" value="Genomic_DNA"/>
</dbReference>
<accession>A0A367ZQU9</accession>
<name>A0A367ZQU9_9BACT</name>
<proteinExistence type="predicted"/>
<organism evidence="1 2">
    <name type="scientific">Candidatus Ozemobacter sibiricus</name>
    <dbReference type="NCBI Taxonomy" id="2268124"/>
    <lineage>
        <taxon>Bacteria</taxon>
        <taxon>Candidatus Ozemobacteria</taxon>
        <taxon>Candidatus Ozemobacterales</taxon>
        <taxon>Candidatus Ozemobacteraceae</taxon>
        <taxon>Candidatus Ozemobacter</taxon>
    </lineage>
</organism>
<dbReference type="Proteomes" id="UP000252355">
    <property type="component" value="Unassembled WGS sequence"/>
</dbReference>
<reference evidence="1 2" key="1">
    <citation type="submission" date="2018-05" db="EMBL/GenBank/DDBJ databases">
        <title>A metagenomic window into the 2 km-deep terrestrial subsurface aquifer revealed taxonomically and functionally diverse microbial community comprising novel uncultured bacterial lineages.</title>
        <authorList>
            <person name="Kadnikov V.V."/>
            <person name="Mardanov A.V."/>
            <person name="Beletsky A.V."/>
            <person name="Banks D."/>
            <person name="Pimenov N.V."/>
            <person name="Frank Y.A."/>
            <person name="Karnachuk O.V."/>
            <person name="Ravin N.V."/>
        </authorList>
    </citation>
    <scope>NUCLEOTIDE SEQUENCE [LARGE SCALE GENOMIC DNA]</scope>
    <source>
        <strain evidence="1">BY5</strain>
    </source>
</reference>
<protein>
    <recommendedName>
        <fullName evidence="3">CobQ/CobB/MinD/ParA nucleotide binding domain-containing protein</fullName>
    </recommendedName>
</protein>
<gene>
    <name evidence="1" type="ORF">OZSIB_4193</name>
</gene>
<sequence length="260" mass="27625">MSQPFGGPEQVTFLIGGLGAGKTELALNLSLWNAAQLGPGKSHLLDLDIINPFFRVRRLRAALEAAGVVLVTPDPRVQNGDLPALPARVWAAFEQPGHPIVCDVGGGELGLRPLARLTGLAGRRPVQVLCVINPYRPGCQTVEQVVAAMRRYSELSALTITHLVANPHLAAETTPEVFEAGLARLRAVADQVHLPLAFAMMSDALAVAYGDRLVPAATARAGGFATLDGLPVFVIRRFWEDPWHLGCKSDDVPPCGPTGA</sequence>
<comment type="caution">
    <text evidence="1">The sequence shown here is derived from an EMBL/GenBank/DDBJ whole genome shotgun (WGS) entry which is preliminary data.</text>
</comment>
<evidence type="ECO:0000313" key="2">
    <source>
        <dbReference type="Proteomes" id="UP000252355"/>
    </source>
</evidence>
<dbReference type="AlphaFoldDB" id="A0A367ZQU9"/>